<keyword evidence="9" id="KW-0413">Isomerase</keyword>
<protein>
    <recommendedName>
        <fullName evidence="3">NAD(P)H-hydrate epimerase</fullName>
        <ecNumber evidence="3">5.1.99.6</ecNumber>
    </recommendedName>
</protein>
<comment type="catalytic activity">
    <reaction evidence="2">
        <text>(6R)-NADPHX = (6S)-NADPHX</text>
        <dbReference type="Rhea" id="RHEA:32227"/>
        <dbReference type="ChEBI" id="CHEBI:64076"/>
        <dbReference type="ChEBI" id="CHEBI:64077"/>
        <dbReference type="EC" id="5.1.99.6"/>
    </reaction>
</comment>
<evidence type="ECO:0000256" key="5">
    <source>
        <dbReference type="ARBA" id="ARBA00022741"/>
    </source>
</evidence>
<name>K0RYK2_THAOC</name>
<reference evidence="12 13" key="1">
    <citation type="journal article" date="2012" name="Genome Biol.">
        <title>Genome and low-iron response of an oceanic diatom adapted to chronic iron limitation.</title>
        <authorList>
            <person name="Lommer M."/>
            <person name="Specht M."/>
            <person name="Roy A.S."/>
            <person name="Kraemer L."/>
            <person name="Andreson R."/>
            <person name="Gutowska M.A."/>
            <person name="Wolf J."/>
            <person name="Bergner S.V."/>
            <person name="Schilhabel M.B."/>
            <person name="Klostermeier U.C."/>
            <person name="Beiko R.G."/>
            <person name="Rosenstiel P."/>
            <person name="Hippler M."/>
            <person name="Laroche J."/>
        </authorList>
    </citation>
    <scope>NUCLEOTIDE SEQUENCE [LARGE SCALE GENOMIC DNA]</scope>
    <source>
        <strain evidence="12 13">CCMP1005</strain>
    </source>
</reference>
<keyword evidence="6" id="KW-0521">NADP</keyword>
<keyword evidence="5" id="KW-0547">Nucleotide-binding</keyword>
<evidence type="ECO:0000256" key="7">
    <source>
        <dbReference type="ARBA" id="ARBA00022958"/>
    </source>
</evidence>
<sequence>MLVYPGSVFWPRPTGRPRPPQALKSSFFVTILKYLLTYISFYLLPIVPAGTERRSHLISCRVSWKCLPVDSPSTGRAGDKQPGRGSPPHPYSSYAPSSGAAATRLNACVSMKALSVSVFFAVTSPRRLPLSSAFAQLNIHRHRLKSARPATSNDMETDAAALDAELMSTPGFSLEQRVDSQLRALSAQLMELAGLSVAEAVYDVLSGHEGKEDQRKKHVLLVCGPGRLQHVHKGNNGGDGLVAARHLVHFGFDATIVYPKRSPKQHFINLVKQCEDLDIPILDDVPIDSTQRFDSVVDAIFGFSFRSGGIREPFATAIVNLVELQKKQDAVLVSVDVPSGWDVDGGDLTGGANFHPDVLISLTAPKLSARQFVGRHYIGGRFLPPALAQRYNIKFYQMPSYAGCKQSIEVMNANQDRANWAQAYQDYLNEKESGNARKEEISCTDSSDSSRVDEEEDWAAAYQAYCEEKEKEFFENTANEN</sequence>
<comment type="caution">
    <text evidence="12">The sequence shown here is derived from an EMBL/GenBank/DDBJ whole genome shotgun (WGS) entry which is preliminary data.</text>
</comment>
<evidence type="ECO:0000313" key="13">
    <source>
        <dbReference type="Proteomes" id="UP000266841"/>
    </source>
</evidence>
<proteinExistence type="predicted"/>
<evidence type="ECO:0000259" key="11">
    <source>
        <dbReference type="PROSITE" id="PS51385"/>
    </source>
</evidence>
<dbReference type="InterPro" id="IPR004443">
    <property type="entry name" value="YjeF_N_dom"/>
</dbReference>
<dbReference type="InterPro" id="IPR036652">
    <property type="entry name" value="YjeF_N_dom_sf"/>
</dbReference>
<feature type="region of interest" description="Disordered" evidence="10">
    <location>
        <begin position="72"/>
        <end position="95"/>
    </location>
</feature>
<dbReference type="EC" id="5.1.99.6" evidence="3"/>
<evidence type="ECO:0000256" key="9">
    <source>
        <dbReference type="ARBA" id="ARBA00023235"/>
    </source>
</evidence>
<dbReference type="EMBL" id="AGNL01026184">
    <property type="protein sequence ID" value="EJK58100.1"/>
    <property type="molecule type" value="Genomic_DNA"/>
</dbReference>
<dbReference type="GO" id="GO:0052856">
    <property type="term" value="F:NAD(P)HX epimerase activity"/>
    <property type="evidence" value="ECO:0007669"/>
    <property type="project" value="UniProtKB-EC"/>
</dbReference>
<dbReference type="PROSITE" id="PS51385">
    <property type="entry name" value="YJEF_N"/>
    <property type="match status" value="1"/>
</dbReference>
<evidence type="ECO:0000256" key="4">
    <source>
        <dbReference type="ARBA" id="ARBA00022723"/>
    </source>
</evidence>
<feature type="compositionally biased region" description="Basic and acidic residues" evidence="10">
    <location>
        <begin position="431"/>
        <end position="441"/>
    </location>
</feature>
<accession>K0RYK2</accession>
<evidence type="ECO:0000256" key="8">
    <source>
        <dbReference type="ARBA" id="ARBA00023027"/>
    </source>
</evidence>
<dbReference type="GO" id="GO:0000166">
    <property type="term" value="F:nucleotide binding"/>
    <property type="evidence" value="ECO:0007669"/>
    <property type="project" value="UniProtKB-KW"/>
</dbReference>
<organism evidence="12 13">
    <name type="scientific">Thalassiosira oceanica</name>
    <name type="common">Marine diatom</name>
    <dbReference type="NCBI Taxonomy" id="159749"/>
    <lineage>
        <taxon>Eukaryota</taxon>
        <taxon>Sar</taxon>
        <taxon>Stramenopiles</taxon>
        <taxon>Ochrophyta</taxon>
        <taxon>Bacillariophyta</taxon>
        <taxon>Coscinodiscophyceae</taxon>
        <taxon>Thalassiosirophycidae</taxon>
        <taxon>Thalassiosirales</taxon>
        <taxon>Thalassiosiraceae</taxon>
        <taxon>Thalassiosira</taxon>
    </lineage>
</organism>
<dbReference type="Pfam" id="PF03853">
    <property type="entry name" value="YjeF_N"/>
    <property type="match status" value="1"/>
</dbReference>
<dbReference type="GO" id="GO:0046872">
    <property type="term" value="F:metal ion binding"/>
    <property type="evidence" value="ECO:0007669"/>
    <property type="project" value="UniProtKB-KW"/>
</dbReference>
<dbReference type="GO" id="GO:0005739">
    <property type="term" value="C:mitochondrion"/>
    <property type="evidence" value="ECO:0007669"/>
    <property type="project" value="TreeGrafter"/>
</dbReference>
<evidence type="ECO:0000256" key="1">
    <source>
        <dbReference type="ARBA" id="ARBA00000013"/>
    </source>
</evidence>
<dbReference type="OrthoDB" id="10064708at2759"/>
<gene>
    <name evidence="12" type="ORF">THAOC_21799</name>
</gene>
<evidence type="ECO:0000256" key="2">
    <source>
        <dbReference type="ARBA" id="ARBA00000909"/>
    </source>
</evidence>
<feature type="domain" description="YjeF N-terminal" evidence="11">
    <location>
        <begin position="159"/>
        <end position="395"/>
    </location>
</feature>
<dbReference type="Gene3D" id="3.40.50.10260">
    <property type="entry name" value="YjeF N-terminal domain"/>
    <property type="match status" value="1"/>
</dbReference>
<dbReference type="Proteomes" id="UP000266841">
    <property type="component" value="Unassembled WGS sequence"/>
</dbReference>
<dbReference type="PANTHER" id="PTHR13232:SF10">
    <property type="entry name" value="NAD(P)H-HYDRATE EPIMERASE"/>
    <property type="match status" value="1"/>
</dbReference>
<keyword evidence="8" id="KW-0520">NAD</keyword>
<dbReference type="AlphaFoldDB" id="K0RYK2"/>
<dbReference type="eggNOG" id="KOG2585">
    <property type="taxonomic scope" value="Eukaryota"/>
</dbReference>
<evidence type="ECO:0000313" key="12">
    <source>
        <dbReference type="EMBL" id="EJK58100.1"/>
    </source>
</evidence>
<dbReference type="NCBIfam" id="TIGR00197">
    <property type="entry name" value="yjeF_nterm"/>
    <property type="match status" value="1"/>
</dbReference>
<comment type="catalytic activity">
    <reaction evidence="1">
        <text>(6R)-NADHX = (6S)-NADHX</text>
        <dbReference type="Rhea" id="RHEA:32215"/>
        <dbReference type="ChEBI" id="CHEBI:64074"/>
        <dbReference type="ChEBI" id="CHEBI:64075"/>
        <dbReference type="EC" id="5.1.99.6"/>
    </reaction>
</comment>
<evidence type="ECO:0000256" key="10">
    <source>
        <dbReference type="SAM" id="MobiDB-lite"/>
    </source>
</evidence>
<dbReference type="InterPro" id="IPR032976">
    <property type="entry name" value="YJEFN_prot_NAXE-like"/>
</dbReference>
<evidence type="ECO:0000256" key="6">
    <source>
        <dbReference type="ARBA" id="ARBA00022857"/>
    </source>
</evidence>
<keyword evidence="7" id="KW-0630">Potassium</keyword>
<keyword evidence="13" id="KW-1185">Reference proteome</keyword>
<keyword evidence="4" id="KW-0479">Metal-binding</keyword>
<dbReference type="PANTHER" id="PTHR13232">
    <property type="entry name" value="NAD(P)H-HYDRATE EPIMERASE"/>
    <property type="match status" value="1"/>
</dbReference>
<evidence type="ECO:0000256" key="3">
    <source>
        <dbReference type="ARBA" id="ARBA00012228"/>
    </source>
</evidence>
<feature type="region of interest" description="Disordered" evidence="10">
    <location>
        <begin position="431"/>
        <end position="455"/>
    </location>
</feature>
<dbReference type="SUPFAM" id="SSF64153">
    <property type="entry name" value="YjeF N-terminal domain-like"/>
    <property type="match status" value="1"/>
</dbReference>